<dbReference type="InterPro" id="IPR050153">
    <property type="entry name" value="Metal_Ion_Import_ABC"/>
</dbReference>
<dbReference type="InterPro" id="IPR003439">
    <property type="entry name" value="ABC_transporter-like_ATP-bd"/>
</dbReference>
<dbReference type="Proteomes" id="UP000580517">
    <property type="component" value="Unassembled WGS sequence"/>
</dbReference>
<evidence type="ECO:0000256" key="2">
    <source>
        <dbReference type="ARBA" id="ARBA00022448"/>
    </source>
</evidence>
<proteinExistence type="inferred from homology"/>
<evidence type="ECO:0000313" key="8">
    <source>
        <dbReference type="Proteomes" id="UP000580517"/>
    </source>
</evidence>
<dbReference type="InterPro" id="IPR017871">
    <property type="entry name" value="ABC_transporter-like_CS"/>
</dbReference>
<comment type="similarity">
    <text evidence="1">Belongs to the ABC transporter superfamily.</text>
</comment>
<accession>A0A853FJG1</accession>
<dbReference type="InterPro" id="IPR027417">
    <property type="entry name" value="P-loop_NTPase"/>
</dbReference>
<dbReference type="SMART" id="SM00382">
    <property type="entry name" value="AAA"/>
    <property type="match status" value="1"/>
</dbReference>
<name>A0A853FJG1_9BURK</name>
<reference evidence="7 8" key="1">
    <citation type="submission" date="2020-07" db="EMBL/GenBank/DDBJ databases">
        <title>Taxonomic revisions and descriptions of new bacterial species based on genomic comparisons in the high-G+C-content subgroup of the family Alcaligenaceae.</title>
        <authorList>
            <person name="Szabo A."/>
            <person name="Felfoldi T."/>
        </authorList>
    </citation>
    <scope>NUCLEOTIDE SEQUENCE [LARGE SCALE GENOMIC DNA]</scope>
    <source>
        <strain evidence="7 8">DSM 25264</strain>
    </source>
</reference>
<dbReference type="PROSITE" id="PS00211">
    <property type="entry name" value="ABC_TRANSPORTER_1"/>
    <property type="match status" value="1"/>
</dbReference>
<keyword evidence="5 7" id="KW-0067">ATP-binding</keyword>
<dbReference type="RefSeq" id="WP_129970012.1">
    <property type="nucleotide sequence ID" value="NZ_JACCEW010000004.1"/>
</dbReference>
<keyword evidence="8" id="KW-1185">Reference proteome</keyword>
<dbReference type="OrthoDB" id="9806726at2"/>
<dbReference type="PANTHER" id="PTHR42734">
    <property type="entry name" value="METAL TRANSPORT SYSTEM ATP-BINDING PROTEIN TM_0124-RELATED"/>
    <property type="match status" value="1"/>
</dbReference>
<sequence>MTEAVIELDQVSISWRERLAVRDISGAFVRGTLTAIVGPNGAGKSTLVKAIMGLVSPVRGRIRIAGGQGAHMACLPQIVEIDRSFPVTVYDLVAMGAWGRVGAWRAFDRLEHDRIEAALELVGMADFSRRIIGTLSGGQLQRALFARLMLHEADTLLLDEPFAAVDRATTDDLMALIHDWHDEGRTVIAVLHDLDLVRTHFPQTLVMAGQAVAWCETAQALTPENLHLARHICAGDYL</sequence>
<gene>
    <name evidence="7" type="ORF">H0A68_14405</name>
</gene>
<evidence type="ECO:0000259" key="6">
    <source>
        <dbReference type="PROSITE" id="PS50893"/>
    </source>
</evidence>
<evidence type="ECO:0000256" key="1">
    <source>
        <dbReference type="ARBA" id="ARBA00005417"/>
    </source>
</evidence>
<dbReference type="InterPro" id="IPR003593">
    <property type="entry name" value="AAA+_ATPase"/>
</dbReference>
<evidence type="ECO:0000256" key="4">
    <source>
        <dbReference type="ARBA" id="ARBA00022741"/>
    </source>
</evidence>
<dbReference type="EMBL" id="JACCEW010000004">
    <property type="protein sequence ID" value="NYT38076.1"/>
    <property type="molecule type" value="Genomic_DNA"/>
</dbReference>
<protein>
    <submittedName>
        <fullName evidence="7">ABC transporter ATP-binding protein</fullName>
    </submittedName>
</protein>
<dbReference type="PROSITE" id="PS50893">
    <property type="entry name" value="ABC_TRANSPORTER_2"/>
    <property type="match status" value="1"/>
</dbReference>
<dbReference type="CDD" id="cd03235">
    <property type="entry name" value="ABC_Metallic_Cations"/>
    <property type="match status" value="1"/>
</dbReference>
<evidence type="ECO:0000256" key="5">
    <source>
        <dbReference type="ARBA" id="ARBA00022840"/>
    </source>
</evidence>
<dbReference type="GO" id="GO:0016887">
    <property type="term" value="F:ATP hydrolysis activity"/>
    <property type="evidence" value="ECO:0007669"/>
    <property type="project" value="InterPro"/>
</dbReference>
<evidence type="ECO:0000256" key="3">
    <source>
        <dbReference type="ARBA" id="ARBA00022475"/>
    </source>
</evidence>
<dbReference type="SUPFAM" id="SSF52540">
    <property type="entry name" value="P-loop containing nucleoside triphosphate hydrolases"/>
    <property type="match status" value="1"/>
</dbReference>
<organism evidence="7 8">
    <name type="scientific">Allopusillimonas soli</name>
    <dbReference type="NCBI Taxonomy" id="659016"/>
    <lineage>
        <taxon>Bacteria</taxon>
        <taxon>Pseudomonadati</taxon>
        <taxon>Pseudomonadota</taxon>
        <taxon>Betaproteobacteria</taxon>
        <taxon>Burkholderiales</taxon>
        <taxon>Alcaligenaceae</taxon>
        <taxon>Allopusillimonas</taxon>
    </lineage>
</organism>
<dbReference type="Pfam" id="PF00005">
    <property type="entry name" value="ABC_tran"/>
    <property type="match status" value="1"/>
</dbReference>
<feature type="domain" description="ABC transporter" evidence="6">
    <location>
        <begin position="6"/>
        <end position="234"/>
    </location>
</feature>
<keyword evidence="3" id="KW-1003">Cell membrane</keyword>
<keyword evidence="3" id="KW-0472">Membrane</keyword>
<comment type="caution">
    <text evidence="7">The sequence shown here is derived from an EMBL/GenBank/DDBJ whole genome shotgun (WGS) entry which is preliminary data.</text>
</comment>
<evidence type="ECO:0000313" key="7">
    <source>
        <dbReference type="EMBL" id="NYT38076.1"/>
    </source>
</evidence>
<dbReference type="AlphaFoldDB" id="A0A853FJG1"/>
<keyword evidence="2" id="KW-0813">Transport</keyword>
<keyword evidence="4" id="KW-0547">Nucleotide-binding</keyword>
<dbReference type="Gene3D" id="3.40.50.300">
    <property type="entry name" value="P-loop containing nucleotide triphosphate hydrolases"/>
    <property type="match status" value="1"/>
</dbReference>
<dbReference type="GO" id="GO:0005524">
    <property type="term" value="F:ATP binding"/>
    <property type="evidence" value="ECO:0007669"/>
    <property type="project" value="UniProtKB-KW"/>
</dbReference>
<dbReference type="PANTHER" id="PTHR42734:SF5">
    <property type="entry name" value="IRON TRANSPORT SYSTEM ATP-BINDING PROTEIN HI_0361-RELATED"/>
    <property type="match status" value="1"/>
</dbReference>